<reference evidence="4" key="1">
    <citation type="submission" date="2020-12" db="EMBL/GenBank/DDBJ databases">
        <authorList>
            <person name="Iha C."/>
        </authorList>
    </citation>
    <scope>NUCLEOTIDE SEQUENCE</scope>
</reference>
<evidence type="ECO:0000313" key="4">
    <source>
        <dbReference type="EMBL" id="CAD7705027.1"/>
    </source>
</evidence>
<dbReference type="InterPro" id="IPR035892">
    <property type="entry name" value="C2_domain_sf"/>
</dbReference>
<organism evidence="4 5">
    <name type="scientific">Ostreobium quekettii</name>
    <dbReference type="NCBI Taxonomy" id="121088"/>
    <lineage>
        <taxon>Eukaryota</taxon>
        <taxon>Viridiplantae</taxon>
        <taxon>Chlorophyta</taxon>
        <taxon>core chlorophytes</taxon>
        <taxon>Ulvophyceae</taxon>
        <taxon>TCBD clade</taxon>
        <taxon>Bryopsidales</taxon>
        <taxon>Ostreobineae</taxon>
        <taxon>Ostreobiaceae</taxon>
        <taxon>Ostreobium</taxon>
    </lineage>
</organism>
<evidence type="ECO:0000259" key="3">
    <source>
        <dbReference type="PROSITE" id="PS50004"/>
    </source>
</evidence>
<comment type="caution">
    <text evidence="4">The sequence shown here is derived from an EMBL/GenBank/DDBJ whole genome shotgun (WGS) entry which is preliminary data.</text>
</comment>
<name>A0A8S1JF72_9CHLO</name>
<dbReference type="PANTHER" id="PTHR45911:SF7">
    <property type="entry name" value="C2 DOMAIN-CONTAINING PROTEIN"/>
    <property type="match status" value="1"/>
</dbReference>
<dbReference type="CDD" id="cd00030">
    <property type="entry name" value="C2"/>
    <property type="match status" value="1"/>
</dbReference>
<accession>A0A8S1JF72</accession>
<dbReference type="PRINTS" id="PR00360">
    <property type="entry name" value="C2DOMAIN"/>
</dbReference>
<dbReference type="OrthoDB" id="566659at2759"/>
<feature type="domain" description="C2" evidence="3">
    <location>
        <begin position="161"/>
        <end position="277"/>
    </location>
</feature>
<dbReference type="GO" id="GO:0046872">
    <property type="term" value="F:metal ion binding"/>
    <property type="evidence" value="ECO:0007669"/>
    <property type="project" value="UniProtKB-KW"/>
</dbReference>
<keyword evidence="1" id="KW-0479">Metal-binding</keyword>
<dbReference type="PANTHER" id="PTHR45911">
    <property type="entry name" value="C2 DOMAIN-CONTAINING PROTEIN"/>
    <property type="match status" value="1"/>
</dbReference>
<feature type="domain" description="C2" evidence="3">
    <location>
        <begin position="11"/>
        <end position="126"/>
    </location>
</feature>
<dbReference type="PROSITE" id="PS50004">
    <property type="entry name" value="C2"/>
    <property type="match status" value="2"/>
</dbReference>
<evidence type="ECO:0000256" key="2">
    <source>
        <dbReference type="ARBA" id="ARBA00022837"/>
    </source>
</evidence>
<sequence length="326" mass="36741">MLTYMTLESLRSGHYSLTPKDKERNVHHGMLFCWVEGAFNLISADGASKSDPYCTLWCQNDKKSTHAMKDTLDPEWNEYYEWPNVSASETLFIEVHDKGTMSDKLLGRGKIPIADVAQRFNDDNSLDSLKVNLSLETTPGTKGTKGDIILHLEWIPLDALPIPKSRTKAEDSLFAEVERGVLYVRLVHGRGLKNVDALGKSDPYVKFKIAGGERKSKIINNNLNPDWNETFKWDSTKAADVVKIEVKDDDVFKNQVLGVYEISVSYAVKPPATVQTFKCKLIDRSPKKKPGQSAGYLVIQMYWAPWNSFGDESQPPEPEWPAVAEQ</sequence>
<keyword evidence="5" id="KW-1185">Reference proteome</keyword>
<dbReference type="Pfam" id="PF00168">
    <property type="entry name" value="C2"/>
    <property type="match status" value="2"/>
</dbReference>
<dbReference type="AlphaFoldDB" id="A0A8S1JF72"/>
<gene>
    <name evidence="4" type="ORF">OSTQU699_LOCUS10382</name>
</gene>
<keyword evidence="2" id="KW-0106">Calcium</keyword>
<dbReference type="Proteomes" id="UP000708148">
    <property type="component" value="Unassembled WGS sequence"/>
</dbReference>
<dbReference type="EMBL" id="CAJHUC010003001">
    <property type="protein sequence ID" value="CAD7705027.1"/>
    <property type="molecule type" value="Genomic_DNA"/>
</dbReference>
<evidence type="ECO:0000313" key="5">
    <source>
        <dbReference type="Proteomes" id="UP000708148"/>
    </source>
</evidence>
<dbReference type="InterPro" id="IPR000008">
    <property type="entry name" value="C2_dom"/>
</dbReference>
<dbReference type="SUPFAM" id="SSF49562">
    <property type="entry name" value="C2 domain (Calcium/lipid-binding domain, CaLB)"/>
    <property type="match status" value="2"/>
</dbReference>
<protein>
    <recommendedName>
        <fullName evidence="3">C2 domain-containing protein</fullName>
    </recommendedName>
</protein>
<evidence type="ECO:0000256" key="1">
    <source>
        <dbReference type="ARBA" id="ARBA00022723"/>
    </source>
</evidence>
<dbReference type="Gene3D" id="2.60.40.150">
    <property type="entry name" value="C2 domain"/>
    <property type="match status" value="2"/>
</dbReference>
<dbReference type="SMART" id="SM00239">
    <property type="entry name" value="C2"/>
    <property type="match status" value="2"/>
</dbReference>
<proteinExistence type="predicted"/>